<evidence type="ECO:0000256" key="1">
    <source>
        <dbReference type="ARBA" id="ARBA00006429"/>
    </source>
</evidence>
<dbReference type="Pfam" id="PF03372">
    <property type="entry name" value="Exo_endo_phos"/>
    <property type="match status" value="1"/>
</dbReference>
<keyword evidence="6" id="KW-1185">Reference proteome</keyword>
<evidence type="ECO:0000259" key="4">
    <source>
        <dbReference type="Pfam" id="PF03372"/>
    </source>
</evidence>
<evidence type="ECO:0000256" key="2">
    <source>
        <dbReference type="ARBA" id="ARBA00022722"/>
    </source>
</evidence>
<keyword evidence="2" id="KW-0540">Nuclease</keyword>
<dbReference type="InterPro" id="IPR009003">
    <property type="entry name" value="Peptidase_S1_PA"/>
</dbReference>
<dbReference type="GO" id="GO:0004519">
    <property type="term" value="F:endonuclease activity"/>
    <property type="evidence" value="ECO:0007669"/>
    <property type="project" value="UniProtKB-KW"/>
</dbReference>
<keyword evidence="5" id="KW-0255">Endonuclease</keyword>
<dbReference type="SUPFAM" id="SSF50494">
    <property type="entry name" value="Trypsin-like serine proteases"/>
    <property type="match status" value="1"/>
</dbReference>
<dbReference type="InterPro" id="IPR005135">
    <property type="entry name" value="Endo/exonuclease/phosphatase"/>
</dbReference>
<dbReference type="Gene3D" id="3.60.10.10">
    <property type="entry name" value="Endonuclease/exonuclease/phosphatase"/>
    <property type="match status" value="1"/>
</dbReference>
<dbReference type="InterPro" id="IPR007346">
    <property type="entry name" value="Endonuclease-I"/>
</dbReference>
<protein>
    <submittedName>
        <fullName evidence="5">Endonuclease I</fullName>
    </submittedName>
</protein>
<evidence type="ECO:0000313" key="5">
    <source>
        <dbReference type="EMBL" id="TWI19493.1"/>
    </source>
</evidence>
<accession>A0A562MHV8</accession>
<dbReference type="InterPro" id="IPR043504">
    <property type="entry name" value="Peptidase_S1_PA_chymotrypsin"/>
</dbReference>
<dbReference type="InterPro" id="IPR036691">
    <property type="entry name" value="Endo/exonu/phosph_ase_sf"/>
</dbReference>
<feature type="domain" description="Endonuclease/exonuclease/phosphatase" evidence="4">
    <location>
        <begin position="339"/>
        <end position="594"/>
    </location>
</feature>
<sequence length="908" mass="100607">MAVERPDAGPVPKSAADWGIKDLAILPGDVQETRRLRIPKFEGLPADASTMFEELSVTLEQVVGSNDLRPAWWLEEGAARSRAVCKIDASGVDYKGRSGTWSGSGFLVAPGILCTNHHVLNSKEVAARSRALFDFAALPDGSVRQVSTFRLRPDLLFWTSPVVATGGKGGLDVTFVAVEGQPGSTFGSIPLLRQAFVVADEDKLNVIQHPNGRLKEVAIRNNTVVFQNTQVIQYQSDTEAGSSGAPVMNDGWELVALHHAAKDKSNEGIKFSAIAAALELEAQTGNAEAARLFELFAGTDELVGFFGTLGRTVVQNDSGMERVVDAYKGEDQDLDIGFWNIEWLNKRWQDKLDSVARIIVEMNLDVWVFVESSLEATEALARHLETSYQTKSWGVLASQDAASERQITTVMWNKSSVGVAAKTWPEKVERWFQVDSRQFDDLGLEAVHGKVFDRYPALYEVTAKIHGMDSTFNLVPIHLKAKDEGSLRRQMAARLLAEAVAELAQDPGFDNDWIIGGDANATLASGDLDALTSVGLTALTAQDASDKQITYVKAPFRSLIDHVFISPNLVPDGRDFMIVALDRTIDRFLEVSDHRPILLRLAATGTADAAPSVGQPLTDDEARRLSRGLRRRNEPVTGAPTLAEARARLADRSTYYDDAADAVVREAYWTGTSAGTAGFTQKVAGTLKQTHTTPLNYGPSKHVYPWVDVRPNAMVQSIYSGFEATPEYFIQADAEVERLRTEAREALLERGVLESTEMEAMLEAQFQYNCEHVVPQSWFSKKEPMRGDLHHLFSCEPRCNSFRSNYPLVQHEFERTMQDCGRVEDDAFEPKGGKGAAARATLYFMLRYAGYVGRRYAGQRLKTLLAWHEQFAPDEWEKHRNAAIYVLQGNRNPLIDFPEWALRLQFEG</sequence>
<dbReference type="InterPro" id="IPR044925">
    <property type="entry name" value="His-Me_finger_sf"/>
</dbReference>
<evidence type="ECO:0000313" key="6">
    <source>
        <dbReference type="Proteomes" id="UP000317122"/>
    </source>
</evidence>
<dbReference type="Gene3D" id="2.40.10.10">
    <property type="entry name" value="Trypsin-like serine proteases"/>
    <property type="match status" value="2"/>
</dbReference>
<dbReference type="SUPFAM" id="SSF56219">
    <property type="entry name" value="DNase I-like"/>
    <property type="match status" value="1"/>
</dbReference>
<comment type="caution">
    <text evidence="5">The sequence shown here is derived from an EMBL/GenBank/DDBJ whole genome shotgun (WGS) entry which is preliminary data.</text>
</comment>
<dbReference type="AlphaFoldDB" id="A0A562MHV8"/>
<dbReference type="Pfam" id="PF04231">
    <property type="entry name" value="Endonuclease_1"/>
    <property type="match status" value="1"/>
</dbReference>
<dbReference type="EMBL" id="VLKT01000083">
    <property type="protein sequence ID" value="TWI19493.1"/>
    <property type="molecule type" value="Genomic_DNA"/>
</dbReference>
<dbReference type="Pfam" id="PF13365">
    <property type="entry name" value="Trypsin_2"/>
    <property type="match status" value="1"/>
</dbReference>
<proteinExistence type="inferred from homology"/>
<dbReference type="PANTHER" id="PTHR33607">
    <property type="entry name" value="ENDONUCLEASE-1"/>
    <property type="match status" value="1"/>
</dbReference>
<comment type="similarity">
    <text evidence="1">Belongs to the EndA/NucM nuclease family.</text>
</comment>
<dbReference type="PANTHER" id="PTHR33607:SF2">
    <property type="entry name" value="ENDONUCLEASE-1"/>
    <property type="match status" value="1"/>
</dbReference>
<gene>
    <name evidence="5" type="ORF">IQ26_07109</name>
</gene>
<reference evidence="5 6" key="1">
    <citation type="journal article" date="2015" name="Stand. Genomic Sci.">
        <title>Genomic Encyclopedia of Bacterial and Archaeal Type Strains, Phase III: the genomes of soil and plant-associated and newly described type strains.</title>
        <authorList>
            <person name="Whitman W.B."/>
            <person name="Woyke T."/>
            <person name="Klenk H.P."/>
            <person name="Zhou Y."/>
            <person name="Lilburn T.G."/>
            <person name="Beck B.J."/>
            <person name="De Vos P."/>
            <person name="Vandamme P."/>
            <person name="Eisen J.A."/>
            <person name="Garrity G."/>
            <person name="Hugenholtz P."/>
            <person name="Kyrpides N.C."/>
        </authorList>
    </citation>
    <scope>NUCLEOTIDE SEQUENCE [LARGE SCALE GENOMIC DNA]</scope>
    <source>
        <strain evidence="5 6">CGMCC 1.2546</strain>
    </source>
</reference>
<dbReference type="Proteomes" id="UP000317122">
    <property type="component" value="Unassembled WGS sequence"/>
</dbReference>
<evidence type="ECO:0000256" key="3">
    <source>
        <dbReference type="ARBA" id="ARBA00022801"/>
    </source>
</evidence>
<dbReference type="GO" id="GO:0016787">
    <property type="term" value="F:hydrolase activity"/>
    <property type="evidence" value="ECO:0007669"/>
    <property type="project" value="UniProtKB-KW"/>
</dbReference>
<dbReference type="SUPFAM" id="SSF54060">
    <property type="entry name" value="His-Me finger endonucleases"/>
    <property type="match status" value="1"/>
</dbReference>
<name>A0A562MHV8_9HYPH</name>
<organism evidence="5 6">
    <name type="scientific">Mesorhizobium tianshanense</name>
    <dbReference type="NCBI Taxonomy" id="39844"/>
    <lineage>
        <taxon>Bacteria</taxon>
        <taxon>Pseudomonadati</taxon>
        <taxon>Pseudomonadota</taxon>
        <taxon>Alphaproteobacteria</taxon>
        <taxon>Hyphomicrobiales</taxon>
        <taxon>Phyllobacteriaceae</taxon>
        <taxon>Mesorhizobium</taxon>
    </lineage>
</organism>
<keyword evidence="3" id="KW-0378">Hydrolase</keyword>